<gene>
    <name evidence="2" type="ORF">J116_000810</name>
</gene>
<comment type="caution">
    <text evidence="2">The sequence shown here is derived from an EMBL/GenBank/DDBJ whole genome shotgun (WGS) entry which is preliminary data.</text>
</comment>
<dbReference type="OrthoDB" id="187863at2"/>
<organism evidence="2 3">
    <name type="scientific">Streptomyces thermolilacinus SPC6</name>
    <dbReference type="NCBI Taxonomy" id="1306406"/>
    <lineage>
        <taxon>Bacteria</taxon>
        <taxon>Bacillati</taxon>
        <taxon>Actinomycetota</taxon>
        <taxon>Actinomycetes</taxon>
        <taxon>Kitasatosporales</taxon>
        <taxon>Streptomycetaceae</taxon>
        <taxon>Streptomyces</taxon>
    </lineage>
</organism>
<evidence type="ECO:0000313" key="2">
    <source>
        <dbReference type="EMBL" id="OEJ93240.1"/>
    </source>
</evidence>
<feature type="region of interest" description="Disordered" evidence="1">
    <location>
        <begin position="98"/>
        <end position="120"/>
    </location>
</feature>
<accession>A0A1D3DLP4</accession>
<dbReference type="RefSeq" id="WP_023591268.1">
    <property type="nucleotide sequence ID" value="NZ_ASHX02000001.1"/>
</dbReference>
<keyword evidence="3" id="KW-1185">Reference proteome</keyword>
<dbReference type="AlphaFoldDB" id="A0A1D3DLP4"/>
<dbReference type="STRING" id="1306406.J116_000810"/>
<dbReference type="eggNOG" id="ENOG502ZVT4">
    <property type="taxonomic scope" value="Bacteria"/>
</dbReference>
<dbReference type="Proteomes" id="UP000095329">
    <property type="component" value="Unassembled WGS sequence"/>
</dbReference>
<dbReference type="EMBL" id="ASHX02000001">
    <property type="protein sequence ID" value="OEJ93240.1"/>
    <property type="molecule type" value="Genomic_DNA"/>
</dbReference>
<protein>
    <submittedName>
        <fullName evidence="2">Uncharacterized protein</fullName>
    </submittedName>
</protein>
<dbReference type="InterPro" id="IPR046657">
    <property type="entry name" value="DUF6766"/>
</dbReference>
<feature type="compositionally biased region" description="Basic and acidic residues" evidence="1">
    <location>
        <begin position="98"/>
        <end position="112"/>
    </location>
</feature>
<dbReference type="Pfam" id="PF20554">
    <property type="entry name" value="DUF6766"/>
    <property type="match status" value="1"/>
</dbReference>
<name>A0A1D3DLP4_9ACTN</name>
<reference evidence="2 3" key="1">
    <citation type="journal article" date="2013" name="Genome Announc.">
        <title>Genome Sequence of Streptomyces violaceusniger Strain SPC6, a Halotolerant Streptomycete That Exhibits Rapid Growth and Development.</title>
        <authorList>
            <person name="Chen X."/>
            <person name="Zhang B."/>
            <person name="Zhang W."/>
            <person name="Wu X."/>
            <person name="Zhang M."/>
            <person name="Chen T."/>
            <person name="Liu G."/>
            <person name="Dyson P."/>
        </authorList>
    </citation>
    <scope>NUCLEOTIDE SEQUENCE [LARGE SCALE GENOMIC DNA]</scope>
    <source>
        <strain evidence="2 3">SPC6</strain>
    </source>
</reference>
<sequence>MTPPTNRFLRFAKDNGLSLVFGAMFLVTLFWQAVAGQAEYNDEMRSLGADPIGFGRYLASAHFAVAVTENWQSEYLQFFLYLFGTVWLLQRGSPESKEMHKAGTESDEDQRVGRHATPESPRWAGAGGLRQLLYSRSLGIWMCVVFLGSWYAQSVSGAAAFGEQRLRELESPVTWSEYLTEPDFWGRTLQNWQSELLAIGSMAIFSVYLRQRGSPESKPVGASHHATGVEG</sequence>
<evidence type="ECO:0000256" key="1">
    <source>
        <dbReference type="SAM" id="MobiDB-lite"/>
    </source>
</evidence>
<proteinExistence type="predicted"/>
<evidence type="ECO:0000313" key="3">
    <source>
        <dbReference type="Proteomes" id="UP000095329"/>
    </source>
</evidence>